<dbReference type="AlphaFoldDB" id="A0AA88KQ96"/>
<evidence type="ECO:0000313" key="3">
    <source>
        <dbReference type="EMBL" id="KAG2389456.1"/>
    </source>
</evidence>
<evidence type="ECO:0000256" key="2">
    <source>
        <dbReference type="SAM" id="Phobius"/>
    </source>
</evidence>
<comment type="caution">
    <text evidence="3">The sequence shown here is derived from an EMBL/GenBank/DDBJ whole genome shotgun (WGS) entry which is preliminary data.</text>
</comment>
<protein>
    <recommendedName>
        <fullName evidence="5">Transmembrane protein</fullName>
    </recommendedName>
</protein>
<evidence type="ECO:0000256" key="1">
    <source>
        <dbReference type="SAM" id="MobiDB-lite"/>
    </source>
</evidence>
<dbReference type="Proteomes" id="UP000816034">
    <property type="component" value="Unassembled WGS sequence"/>
</dbReference>
<keyword evidence="2" id="KW-0472">Membrane</keyword>
<feature type="compositionally biased region" description="Polar residues" evidence="1">
    <location>
        <begin position="1"/>
        <end position="14"/>
    </location>
</feature>
<accession>A0AA88KQ96</accession>
<organism evidence="3 4">
    <name type="scientific">Naegleria lovaniensis</name>
    <name type="common">Amoeba</name>
    <dbReference type="NCBI Taxonomy" id="51637"/>
    <lineage>
        <taxon>Eukaryota</taxon>
        <taxon>Discoba</taxon>
        <taxon>Heterolobosea</taxon>
        <taxon>Tetramitia</taxon>
        <taxon>Eutetramitia</taxon>
        <taxon>Vahlkampfiidae</taxon>
        <taxon>Naegleria</taxon>
    </lineage>
</organism>
<feature type="transmembrane region" description="Helical" evidence="2">
    <location>
        <begin position="56"/>
        <end position="79"/>
    </location>
</feature>
<feature type="region of interest" description="Disordered" evidence="1">
    <location>
        <begin position="1"/>
        <end position="47"/>
    </location>
</feature>
<evidence type="ECO:0000313" key="4">
    <source>
        <dbReference type="Proteomes" id="UP000816034"/>
    </source>
</evidence>
<dbReference type="RefSeq" id="XP_044553448.1">
    <property type="nucleotide sequence ID" value="XM_044689957.1"/>
</dbReference>
<proteinExistence type="predicted"/>
<sequence length="139" mass="16085">MTSKSTTTSSWNHLNSKKPASRNGKLSSSRTSSSQSESSLHSTNNPSKRSALWFSALRYVAITFPIILIIYGIILYQIYSQIPPNHVDPYYDDYMMQVYRKLDSSNNGGGGGHIVIFEKVRIKNRRFFRDFFRDRNERH</sequence>
<evidence type="ECO:0008006" key="5">
    <source>
        <dbReference type="Google" id="ProtNLM"/>
    </source>
</evidence>
<keyword evidence="2" id="KW-1133">Transmembrane helix</keyword>
<keyword evidence="2" id="KW-0812">Transmembrane</keyword>
<reference evidence="3 4" key="1">
    <citation type="journal article" date="2018" name="BMC Genomics">
        <title>The genome of Naegleria lovaniensis, the basis for a comparative approach to unravel pathogenicity factors of the human pathogenic amoeba N. fowleri.</title>
        <authorList>
            <person name="Liechti N."/>
            <person name="Schurch N."/>
            <person name="Bruggmann R."/>
            <person name="Wittwer M."/>
        </authorList>
    </citation>
    <scope>NUCLEOTIDE SEQUENCE [LARGE SCALE GENOMIC DNA]</scope>
    <source>
        <strain evidence="3 4">ATCC 30569</strain>
    </source>
</reference>
<keyword evidence="4" id="KW-1185">Reference proteome</keyword>
<dbReference type="GeneID" id="68106469"/>
<gene>
    <name evidence="3" type="ORF">C9374_014016</name>
</gene>
<dbReference type="EMBL" id="PYSW02000007">
    <property type="protein sequence ID" value="KAG2389456.1"/>
    <property type="molecule type" value="Genomic_DNA"/>
</dbReference>
<feature type="compositionally biased region" description="Low complexity" evidence="1">
    <location>
        <begin position="27"/>
        <end position="42"/>
    </location>
</feature>
<name>A0AA88KQ96_NAELO</name>